<gene>
    <name evidence="1" type="ORF">HZA61_16265</name>
</gene>
<evidence type="ECO:0000313" key="2">
    <source>
        <dbReference type="Proteomes" id="UP000696931"/>
    </source>
</evidence>
<protein>
    <submittedName>
        <fullName evidence="1">Uncharacterized protein</fullName>
    </submittedName>
</protein>
<organism evidence="1 2">
    <name type="scientific">Eiseniibacteriota bacterium</name>
    <dbReference type="NCBI Taxonomy" id="2212470"/>
    <lineage>
        <taxon>Bacteria</taxon>
        <taxon>Candidatus Eiseniibacteriota</taxon>
    </lineage>
</organism>
<dbReference type="AlphaFoldDB" id="A0A933WAI0"/>
<reference evidence="1" key="1">
    <citation type="submission" date="2020-07" db="EMBL/GenBank/DDBJ databases">
        <title>Huge and variable diversity of episymbiotic CPR bacteria and DPANN archaea in groundwater ecosystems.</title>
        <authorList>
            <person name="He C.Y."/>
            <person name="Keren R."/>
            <person name="Whittaker M."/>
            <person name="Farag I.F."/>
            <person name="Doudna J."/>
            <person name="Cate J.H.D."/>
            <person name="Banfield J.F."/>
        </authorList>
    </citation>
    <scope>NUCLEOTIDE SEQUENCE</scope>
    <source>
        <strain evidence="1">NC_groundwater_1813_Pr3_B-0.1um_71_17</strain>
    </source>
</reference>
<dbReference type="Proteomes" id="UP000696931">
    <property type="component" value="Unassembled WGS sequence"/>
</dbReference>
<name>A0A933WAI0_UNCEI</name>
<dbReference type="EMBL" id="JACRIW010000116">
    <property type="protein sequence ID" value="MBI5171041.1"/>
    <property type="molecule type" value="Genomic_DNA"/>
</dbReference>
<accession>A0A933WAI0</accession>
<comment type="caution">
    <text evidence="1">The sequence shown here is derived from an EMBL/GenBank/DDBJ whole genome shotgun (WGS) entry which is preliminary data.</text>
</comment>
<evidence type="ECO:0000313" key="1">
    <source>
        <dbReference type="EMBL" id="MBI5171041.1"/>
    </source>
</evidence>
<sequence>MSAGPRLVSTEAGPLTLVPLHPLTLAALGRLFPRVGFMRAEWGEMLALATSHEARALNGLRVGYGWYEAQHAGVAQQVAMIERLRLPHALAAYAERGFRGVLAVASCVAGVEGADVQQGELIFVHLDAPLENGVGSRPLATYETLFGEGASDAMLTCVSDLAQAWDAGGLPKRVLTDLEPCRAHDENVRWWADLVLVDSRVLLVRPEVRDDDVVLAEAVRAGFTEVEWVPSSFVVMPPTGESGPPLGPEA</sequence>
<proteinExistence type="predicted"/>